<feature type="compositionally biased region" description="Polar residues" evidence="2">
    <location>
        <begin position="1438"/>
        <end position="1449"/>
    </location>
</feature>
<dbReference type="CDD" id="cd06093">
    <property type="entry name" value="PX_domain"/>
    <property type="match status" value="1"/>
</dbReference>
<dbReference type="OrthoDB" id="185175at2759"/>
<accession>A0A166A2H5</accession>
<feature type="compositionally biased region" description="Low complexity" evidence="2">
    <location>
        <begin position="237"/>
        <end position="248"/>
    </location>
</feature>
<dbReference type="GO" id="GO:0035091">
    <property type="term" value="F:phosphatidylinositol binding"/>
    <property type="evidence" value="ECO:0007669"/>
    <property type="project" value="InterPro"/>
</dbReference>
<feature type="compositionally biased region" description="Polar residues" evidence="2">
    <location>
        <begin position="963"/>
        <end position="973"/>
    </location>
</feature>
<dbReference type="PANTHER" id="PTHR23176:SF129">
    <property type="entry name" value="RHO GTPASE ACTIVATING PROTEIN AT 16F, ISOFORM E-RELATED"/>
    <property type="match status" value="1"/>
</dbReference>
<dbReference type="InterPro" id="IPR001849">
    <property type="entry name" value="PH_domain"/>
</dbReference>
<dbReference type="Gene3D" id="2.30.29.30">
    <property type="entry name" value="Pleckstrin-homology domain (PH domain)/Phosphotyrosine-binding domain (PTB)"/>
    <property type="match status" value="1"/>
</dbReference>
<feature type="compositionally biased region" description="Low complexity" evidence="2">
    <location>
        <begin position="258"/>
        <end position="276"/>
    </location>
</feature>
<dbReference type="PANTHER" id="PTHR23176">
    <property type="entry name" value="RHO/RAC/CDC GTPASE-ACTIVATING PROTEIN"/>
    <property type="match status" value="1"/>
</dbReference>
<dbReference type="SMART" id="SM00324">
    <property type="entry name" value="RhoGAP"/>
    <property type="match status" value="1"/>
</dbReference>
<dbReference type="GO" id="GO:0007165">
    <property type="term" value="P:signal transduction"/>
    <property type="evidence" value="ECO:0007669"/>
    <property type="project" value="InterPro"/>
</dbReference>
<dbReference type="InterPro" id="IPR001683">
    <property type="entry name" value="PX_dom"/>
</dbReference>
<organism evidence="6 7">
    <name type="scientific">Sistotremastrum suecicum HHB10207 ss-3</name>
    <dbReference type="NCBI Taxonomy" id="1314776"/>
    <lineage>
        <taxon>Eukaryota</taxon>
        <taxon>Fungi</taxon>
        <taxon>Dikarya</taxon>
        <taxon>Basidiomycota</taxon>
        <taxon>Agaricomycotina</taxon>
        <taxon>Agaricomycetes</taxon>
        <taxon>Sistotremastrales</taxon>
        <taxon>Sistotremastraceae</taxon>
        <taxon>Sistotremastrum</taxon>
    </lineage>
</organism>
<dbReference type="InterPro" id="IPR008936">
    <property type="entry name" value="Rho_GTPase_activation_prot"/>
</dbReference>
<evidence type="ECO:0000313" key="7">
    <source>
        <dbReference type="Proteomes" id="UP000076798"/>
    </source>
</evidence>
<feature type="compositionally biased region" description="Polar residues" evidence="2">
    <location>
        <begin position="524"/>
        <end position="536"/>
    </location>
</feature>
<dbReference type="Pfam" id="PF00169">
    <property type="entry name" value="PH"/>
    <property type="match status" value="1"/>
</dbReference>
<dbReference type="GO" id="GO:0005096">
    <property type="term" value="F:GTPase activator activity"/>
    <property type="evidence" value="ECO:0007669"/>
    <property type="project" value="UniProtKB-KW"/>
</dbReference>
<feature type="compositionally biased region" description="Low complexity" evidence="2">
    <location>
        <begin position="21"/>
        <end position="36"/>
    </location>
</feature>
<dbReference type="Proteomes" id="UP000076798">
    <property type="component" value="Unassembled WGS sequence"/>
</dbReference>
<feature type="compositionally biased region" description="Low complexity" evidence="2">
    <location>
        <begin position="372"/>
        <end position="414"/>
    </location>
</feature>
<feature type="region of interest" description="Disordered" evidence="2">
    <location>
        <begin position="897"/>
        <end position="916"/>
    </location>
</feature>
<feature type="compositionally biased region" description="Pro residues" evidence="2">
    <location>
        <begin position="277"/>
        <end position="302"/>
    </location>
</feature>
<dbReference type="SUPFAM" id="SSF50729">
    <property type="entry name" value="PH domain-like"/>
    <property type="match status" value="1"/>
</dbReference>
<feature type="compositionally biased region" description="Pro residues" evidence="2">
    <location>
        <begin position="1528"/>
        <end position="1541"/>
    </location>
</feature>
<evidence type="ECO:0008006" key="8">
    <source>
        <dbReference type="Google" id="ProtNLM"/>
    </source>
</evidence>
<feature type="region of interest" description="Disordered" evidence="2">
    <location>
        <begin position="1374"/>
        <end position="1455"/>
    </location>
</feature>
<feature type="compositionally biased region" description="Low complexity" evidence="2">
    <location>
        <begin position="437"/>
        <end position="453"/>
    </location>
</feature>
<sequence>MSGDSPRPSTSSRGEPDRTHPPTTTTARMAASTSQTPAVVSSHTTPEAAIAAANGDLRVALDNALNERNMLSNQNAQLWKLIEKQRDGYANVMRELERVRTERDRALGKRTALSNHSSTALNHSDSPQRPRRNLVRHASDEPVSPRQSAVEPAGPSSRQTDLLRPSSSKTILGSTPQAPEPSNPRPHSPLAVPQRTESEPKPSTSRTPSPSPTKPLQINKDRDRTSSPQSGPENIGAASASETTAAPALPVQTPRPSPNSTSTPVSASSTTSSKSVPPSPQPPPLPPPVILEPPVALSPPPANKRSVSRDSRISLPPEARQYIANMQDSPVASPETLYPRTASPEKPTRPVPTYPPASHFREVAKAANAEATLPPSLSITTPPSLPSSTSHVSPLSSVHPSPIFPTSSSSNTTPNQGPVVLLPTQPPSSAPLPAPSAPSRSSQSAPASAASSSGHLPSGTLQQPSQPSTTERSRPQDSEREPESPPHSPPTIYTPDDVSPFSDLDDTASLATQSELTHAETVETDTQTLFTPSNSSDIEREYQEPRTRPPPVPQTPQHGESSTASRPPRLHASDLATTRVHVTGSNIRANERGKEVLSFVIEVRIKGREPWRVEKLYNHVTALDARVRSVLDRHQLKKIANLPDNKLFKDNAPAKVDQRKATLEHYLQSMISAPVKDKKEICSFFSTDIIRETMVPVVQSGYKEGYLTKRGKNFGGWKTRYFVLQGPVLEYYESRGGTHLGSINITNAQIGRQQKTPQGRESEDENEYRHAFLIIEAKRGPGGQHTRHVLCAESDQERDAWVEVLVRYVMGSYDDSVMSMAMSNASLPAFSSPQTPYLTESISNTKDNHYYPTSSQPLTPRKGSRSMNKDDIAKGSAIPISHLPADPQNAKLLQSAPIPGDLTASSSPGLSPLDKLPTDLNAARRIMERGHHGTHGSGGSGDVGLSNSLPSSSPLDTIPSSSHNLVSQRSNSELGHYPDLKEARTPAGALLGSTPTRPERSAHRQSYMPTLTPNHKQPLERPTTPDPPQSTHAHHIHSHSHPNTSRADLTNMNRVKISGPINGTPIPSGFKFGAKDTAEANGQAHDHQNNDRDRDRKGKSSGTFWRWKSDKPGASSTSSIAPVGVAHAVFGVPLQDSLAVAEIAKLPAIVFRCIEYLEKNKAEQEEGIYRLSGSAADIKALKDRFNAEGDVELLKVEEMRDPHAIAGLLKQYLRDLPSSILTPALHMECVGVMTQYEDPRDRVETLARLISQLPLANYSLLRALTAHLILIVQNAATNKMSIRNVGIVFSPTLGFPAPLFSLMLSEFNKVFNVDGTDGESEDEDDAASEQPTEQPHDSPVSKRLSVHSRRNSRNYQEGAADQLLGLQGRSLDGVTVPEDIQSDGEDDGSARGDESEAETDGVETDFPRTIDSHSVSNDDASSSSPATPHMSLVPPSLRTGNSNGSSTEFSPEKDTVQLVTSDEGSLITTPRLGGRAAGLAATRGLHVTTASEKRQSRQVMGMQGLPHSPRPHNLMGHTPSSATITNPHPHPIPHSAPQTPI</sequence>
<proteinExistence type="predicted"/>
<feature type="compositionally biased region" description="Pro residues" evidence="2">
    <location>
        <begin position="178"/>
        <end position="187"/>
    </location>
</feature>
<dbReference type="Pfam" id="PF00787">
    <property type="entry name" value="PX"/>
    <property type="match status" value="1"/>
</dbReference>
<name>A0A166A2H5_9AGAM</name>
<dbReference type="EMBL" id="KV428161">
    <property type="protein sequence ID" value="KZT34892.1"/>
    <property type="molecule type" value="Genomic_DNA"/>
</dbReference>
<feature type="domain" description="PH" evidence="3">
    <location>
        <begin position="700"/>
        <end position="810"/>
    </location>
</feature>
<dbReference type="Gene3D" id="3.30.1520.10">
    <property type="entry name" value="Phox-like domain"/>
    <property type="match status" value="1"/>
</dbReference>
<dbReference type="FunFam" id="2.30.29.30:FF:000452">
    <property type="entry name" value="Rho GTPase activator (Bem3)"/>
    <property type="match status" value="1"/>
</dbReference>
<feature type="region of interest" description="Disordered" evidence="2">
    <location>
        <begin position="517"/>
        <end position="574"/>
    </location>
</feature>
<keyword evidence="1" id="KW-0343">GTPase activation</keyword>
<feature type="compositionally biased region" description="Polar residues" evidence="2">
    <location>
        <begin position="1042"/>
        <end position="1053"/>
    </location>
</feature>
<protein>
    <recommendedName>
        <fullName evidence="8">RhoGAP-domain-containing protein</fullName>
    </recommendedName>
</protein>
<dbReference type="CDD" id="cd13277">
    <property type="entry name" value="PH_Bem3"/>
    <property type="match status" value="1"/>
</dbReference>
<keyword evidence="7" id="KW-1185">Reference proteome</keyword>
<feature type="compositionally biased region" description="Polar residues" evidence="2">
    <location>
        <begin position="112"/>
        <end position="127"/>
    </location>
</feature>
<evidence type="ECO:0000256" key="2">
    <source>
        <dbReference type="SAM" id="MobiDB-lite"/>
    </source>
</evidence>
<feature type="compositionally biased region" description="Polar residues" evidence="2">
    <location>
        <begin position="156"/>
        <end position="177"/>
    </location>
</feature>
<feature type="compositionally biased region" description="Pro residues" evidence="2">
    <location>
        <begin position="424"/>
        <end position="436"/>
    </location>
</feature>
<evidence type="ECO:0000313" key="6">
    <source>
        <dbReference type="EMBL" id="KZT34892.1"/>
    </source>
</evidence>
<feature type="compositionally biased region" description="Low complexity" evidence="2">
    <location>
        <begin position="1412"/>
        <end position="1424"/>
    </location>
</feature>
<dbReference type="InterPro" id="IPR036871">
    <property type="entry name" value="PX_dom_sf"/>
</dbReference>
<dbReference type="SUPFAM" id="SSF64268">
    <property type="entry name" value="PX domain"/>
    <property type="match status" value="1"/>
</dbReference>
<dbReference type="SUPFAM" id="SSF48350">
    <property type="entry name" value="GTPase activation domain, GAP"/>
    <property type="match status" value="1"/>
</dbReference>
<feature type="region of interest" description="Disordered" evidence="2">
    <location>
        <begin position="1"/>
        <end position="45"/>
    </location>
</feature>
<feature type="compositionally biased region" description="Low complexity" evidence="2">
    <location>
        <begin position="943"/>
        <end position="962"/>
    </location>
</feature>
<reference evidence="6 7" key="1">
    <citation type="journal article" date="2016" name="Mol. Biol. Evol.">
        <title>Comparative Genomics of Early-Diverging Mushroom-Forming Fungi Provides Insights into the Origins of Lignocellulose Decay Capabilities.</title>
        <authorList>
            <person name="Nagy L.G."/>
            <person name="Riley R."/>
            <person name="Tritt A."/>
            <person name="Adam C."/>
            <person name="Daum C."/>
            <person name="Floudas D."/>
            <person name="Sun H."/>
            <person name="Yadav J.S."/>
            <person name="Pangilinan J."/>
            <person name="Larsson K.H."/>
            <person name="Matsuura K."/>
            <person name="Barry K."/>
            <person name="Labutti K."/>
            <person name="Kuo R."/>
            <person name="Ohm R.A."/>
            <person name="Bhattacharya S.S."/>
            <person name="Shirouzu T."/>
            <person name="Yoshinaga Y."/>
            <person name="Martin F.M."/>
            <person name="Grigoriev I.V."/>
            <person name="Hibbett D.S."/>
        </authorList>
    </citation>
    <scope>NUCLEOTIDE SEQUENCE [LARGE SCALE GENOMIC DNA]</scope>
    <source>
        <strain evidence="6 7">HHB10207 ss-3</strain>
    </source>
</reference>
<dbReference type="STRING" id="1314776.A0A166A2H5"/>
<feature type="domain" description="PX" evidence="4">
    <location>
        <begin position="577"/>
        <end position="692"/>
    </location>
</feature>
<evidence type="ECO:0000259" key="4">
    <source>
        <dbReference type="PROSITE" id="PS50195"/>
    </source>
</evidence>
<gene>
    <name evidence="6" type="ORF">SISSUDRAFT_1052204</name>
</gene>
<feature type="domain" description="Rho-GAP" evidence="5">
    <location>
        <begin position="1132"/>
        <end position="1327"/>
    </location>
</feature>
<feature type="region of interest" description="Disordered" evidence="2">
    <location>
        <begin position="1314"/>
        <end position="1356"/>
    </location>
</feature>
<evidence type="ECO:0000259" key="3">
    <source>
        <dbReference type="PROSITE" id="PS50003"/>
    </source>
</evidence>
<dbReference type="PROSITE" id="PS50238">
    <property type="entry name" value="RHOGAP"/>
    <property type="match status" value="1"/>
</dbReference>
<feature type="compositionally biased region" description="Basic and acidic residues" evidence="2">
    <location>
        <begin position="1073"/>
        <end position="1098"/>
    </location>
</feature>
<dbReference type="InterPro" id="IPR000198">
    <property type="entry name" value="RhoGAP_dom"/>
</dbReference>
<evidence type="ECO:0000259" key="5">
    <source>
        <dbReference type="PROSITE" id="PS50238"/>
    </source>
</evidence>
<evidence type="ECO:0000256" key="1">
    <source>
        <dbReference type="ARBA" id="ARBA00022468"/>
    </source>
</evidence>
<feature type="compositionally biased region" description="Acidic residues" evidence="2">
    <location>
        <begin position="1316"/>
        <end position="1327"/>
    </location>
</feature>
<dbReference type="PROSITE" id="PS50195">
    <property type="entry name" value="PX"/>
    <property type="match status" value="1"/>
</dbReference>
<dbReference type="GO" id="GO:0005737">
    <property type="term" value="C:cytoplasm"/>
    <property type="evidence" value="ECO:0007669"/>
    <property type="project" value="TreeGrafter"/>
</dbReference>
<feature type="compositionally biased region" description="Basic and acidic residues" evidence="2">
    <location>
        <begin position="471"/>
        <end position="484"/>
    </location>
</feature>
<feature type="compositionally biased region" description="Polar residues" evidence="2">
    <location>
        <begin position="833"/>
        <end position="858"/>
    </location>
</feature>
<feature type="compositionally biased region" description="Polar residues" evidence="2">
    <location>
        <begin position="459"/>
        <end position="470"/>
    </location>
</feature>
<dbReference type="Pfam" id="PF00620">
    <property type="entry name" value="RhoGAP"/>
    <property type="match status" value="1"/>
</dbReference>
<feature type="region of interest" description="Disordered" evidence="2">
    <location>
        <begin position="833"/>
        <end position="871"/>
    </location>
</feature>
<dbReference type="InterPro" id="IPR050729">
    <property type="entry name" value="Rho-GAP"/>
</dbReference>
<dbReference type="Gene3D" id="1.10.555.10">
    <property type="entry name" value="Rho GTPase activation protein"/>
    <property type="match status" value="1"/>
</dbReference>
<dbReference type="SMART" id="SM00233">
    <property type="entry name" value="PH"/>
    <property type="match status" value="1"/>
</dbReference>
<feature type="region of interest" description="Disordered" evidence="2">
    <location>
        <begin position="103"/>
        <end position="505"/>
    </location>
</feature>
<dbReference type="PROSITE" id="PS50003">
    <property type="entry name" value="PH_DOMAIN"/>
    <property type="match status" value="1"/>
</dbReference>
<feature type="region of interest" description="Disordered" evidence="2">
    <location>
        <begin position="930"/>
        <end position="1118"/>
    </location>
</feature>
<feature type="compositionally biased region" description="Basic and acidic residues" evidence="2">
    <location>
        <begin position="537"/>
        <end position="547"/>
    </location>
</feature>
<dbReference type="InterPro" id="IPR011993">
    <property type="entry name" value="PH-like_dom_sf"/>
</dbReference>
<feature type="region of interest" description="Disordered" evidence="2">
    <location>
        <begin position="1492"/>
        <end position="1541"/>
    </location>
</feature>